<feature type="compositionally biased region" description="Basic and acidic residues" evidence="1">
    <location>
        <begin position="10"/>
        <end position="46"/>
    </location>
</feature>
<feature type="compositionally biased region" description="Basic and acidic residues" evidence="1">
    <location>
        <begin position="77"/>
        <end position="92"/>
    </location>
</feature>
<evidence type="ECO:0000313" key="3">
    <source>
        <dbReference type="Proteomes" id="UP000516373"/>
    </source>
</evidence>
<reference evidence="2 3" key="1">
    <citation type="journal article" date="2014" name="Int. J. Syst. Evol. Microbiol.">
        <title>Complete genome sequence of Corynebacterium casei LMG S-19264T (=DSM 44701T), isolated from a smear-ripened cheese.</title>
        <authorList>
            <consortium name="US DOE Joint Genome Institute (JGI-PGF)"/>
            <person name="Walter F."/>
            <person name="Albersmeier A."/>
            <person name="Kalinowski J."/>
            <person name="Ruckert C."/>
        </authorList>
    </citation>
    <scope>NUCLEOTIDE SEQUENCE [LARGE SCALE GENOMIC DNA]</scope>
    <source>
        <strain evidence="2 3">JCM 4255</strain>
    </source>
</reference>
<dbReference type="EMBL" id="AP023439">
    <property type="protein sequence ID" value="BCL18991.1"/>
    <property type="molecule type" value="Genomic_DNA"/>
</dbReference>
<dbReference type="AlphaFoldDB" id="A0A7G1N8C3"/>
<accession>A0A7G1N8C3</accession>
<name>A0A7G1N8C3_9ACTN</name>
<sequence length="92" mass="10397">MALIGTRLTRGSEDRELVDSEGRCRPGVLRPERRTAARHQAREIDRPGLVAPDPPGAGSPGATERVTLRLLHPRPPRYLERGRVRLTEREER</sequence>
<protein>
    <submittedName>
        <fullName evidence="2">Uncharacterized protein</fullName>
    </submittedName>
</protein>
<gene>
    <name evidence="2" type="ORF">GCM10017668_08340</name>
</gene>
<feature type="region of interest" description="Disordered" evidence="1">
    <location>
        <begin position="1"/>
        <end position="92"/>
    </location>
</feature>
<proteinExistence type="predicted"/>
<evidence type="ECO:0000313" key="2">
    <source>
        <dbReference type="EMBL" id="BCL18991.1"/>
    </source>
</evidence>
<organism evidence="2 3">
    <name type="scientific">Streptomyces tuirus</name>
    <dbReference type="NCBI Taxonomy" id="68278"/>
    <lineage>
        <taxon>Bacteria</taxon>
        <taxon>Bacillati</taxon>
        <taxon>Actinomycetota</taxon>
        <taxon>Actinomycetes</taxon>
        <taxon>Kitasatosporales</taxon>
        <taxon>Streptomycetaceae</taxon>
        <taxon>Streptomyces</taxon>
    </lineage>
</organism>
<evidence type="ECO:0000256" key="1">
    <source>
        <dbReference type="SAM" id="MobiDB-lite"/>
    </source>
</evidence>
<dbReference type="Proteomes" id="UP000516373">
    <property type="component" value="Chromosome"/>
</dbReference>
<dbReference type="KEGG" id="stui:GCM10017668_08340"/>